<organism evidence="1 2">
    <name type="scientific">Alectoria fallacina</name>
    <dbReference type="NCBI Taxonomy" id="1903189"/>
    <lineage>
        <taxon>Eukaryota</taxon>
        <taxon>Fungi</taxon>
        <taxon>Dikarya</taxon>
        <taxon>Ascomycota</taxon>
        <taxon>Pezizomycotina</taxon>
        <taxon>Lecanoromycetes</taxon>
        <taxon>OSLEUM clade</taxon>
        <taxon>Lecanoromycetidae</taxon>
        <taxon>Lecanorales</taxon>
        <taxon>Lecanorineae</taxon>
        <taxon>Parmeliaceae</taxon>
        <taxon>Alectoria</taxon>
    </lineage>
</organism>
<evidence type="ECO:0000313" key="1">
    <source>
        <dbReference type="EMBL" id="CAF9939036.1"/>
    </source>
</evidence>
<evidence type="ECO:0000313" key="2">
    <source>
        <dbReference type="Proteomes" id="UP000664203"/>
    </source>
</evidence>
<sequence length="248" mass="26709">MAGERMGRTVPAFKVTIISSNGTDLSSSIPIFHAHTSLSTFQKRFSSSVPVSACFVDDKYTSESWCRHEDSPREFETFCTEPLQEGQTNPPQATYISQGRCASGEICVGSDARNIDGTLSRAYCVSTNHFVQIGHTPSDGNGQNLASSGVVTASFNAALHNKNGSLLAVEAVVTSVNKLTSLFAASVVMQAQAYNGVWRTVASGYNDCIRCSSVNLAPFPETAQRVKVDVVMPNWSPTGLLWLASYSY</sequence>
<proteinExistence type="predicted"/>
<gene>
    <name evidence="1" type="ORF">ALECFALPRED_007962</name>
</gene>
<accession>A0A8H3J1L7</accession>
<dbReference type="EMBL" id="CAJPDR010000535">
    <property type="protein sequence ID" value="CAF9939036.1"/>
    <property type="molecule type" value="Genomic_DNA"/>
</dbReference>
<keyword evidence="2" id="KW-1185">Reference proteome</keyword>
<dbReference type="OrthoDB" id="5391275at2759"/>
<dbReference type="Proteomes" id="UP000664203">
    <property type="component" value="Unassembled WGS sequence"/>
</dbReference>
<comment type="caution">
    <text evidence="1">The sequence shown here is derived from an EMBL/GenBank/DDBJ whole genome shotgun (WGS) entry which is preliminary data.</text>
</comment>
<name>A0A8H3J1L7_9LECA</name>
<dbReference type="AlphaFoldDB" id="A0A8H3J1L7"/>
<reference evidence="1" key="1">
    <citation type="submission" date="2021-03" db="EMBL/GenBank/DDBJ databases">
        <authorList>
            <person name="Tagirdzhanova G."/>
        </authorList>
    </citation>
    <scope>NUCLEOTIDE SEQUENCE</scope>
</reference>
<protein>
    <submittedName>
        <fullName evidence="1">Uncharacterized protein</fullName>
    </submittedName>
</protein>